<evidence type="ECO:0000256" key="8">
    <source>
        <dbReference type="ARBA" id="ARBA00023136"/>
    </source>
</evidence>
<dbReference type="GO" id="GO:0016020">
    <property type="term" value="C:membrane"/>
    <property type="evidence" value="ECO:0007669"/>
    <property type="project" value="UniProtKB-SubCell"/>
</dbReference>
<keyword evidence="10" id="KW-1208">Phospholipid metabolism</keyword>
<evidence type="ECO:0000256" key="12">
    <source>
        <dbReference type="SAM" id="Phobius"/>
    </source>
</evidence>
<keyword evidence="6 12" id="KW-1133">Transmembrane helix</keyword>
<dbReference type="PROSITE" id="PS00379">
    <property type="entry name" value="CDP_ALCOHOL_P_TRANSF"/>
    <property type="match status" value="1"/>
</dbReference>
<evidence type="ECO:0000256" key="7">
    <source>
        <dbReference type="ARBA" id="ARBA00023098"/>
    </source>
</evidence>
<dbReference type="InterPro" id="IPR004570">
    <property type="entry name" value="Phosphatidylglycerol_P_synth"/>
</dbReference>
<evidence type="ECO:0000256" key="4">
    <source>
        <dbReference type="ARBA" id="ARBA00022679"/>
    </source>
</evidence>
<organism evidence="13 14">
    <name type="scientific">Glutamicibacter creatinolyticus</name>
    <dbReference type="NCBI Taxonomy" id="162496"/>
    <lineage>
        <taxon>Bacteria</taxon>
        <taxon>Bacillati</taxon>
        <taxon>Actinomycetota</taxon>
        <taxon>Actinomycetes</taxon>
        <taxon>Micrococcales</taxon>
        <taxon>Micrococcaceae</taxon>
        <taxon>Glutamicibacter</taxon>
    </lineage>
</organism>
<keyword evidence="14" id="KW-1185">Reference proteome</keyword>
<dbReference type="PANTHER" id="PTHR14269:SF62">
    <property type="entry name" value="CDP-DIACYLGLYCEROL--GLYCEROL-3-PHOSPHATE 3-PHOSPHATIDYLTRANSFERASE 1, CHLOROPLASTIC"/>
    <property type="match status" value="1"/>
</dbReference>
<dbReference type="Pfam" id="PF01066">
    <property type="entry name" value="CDP-OH_P_transf"/>
    <property type="match status" value="1"/>
</dbReference>
<evidence type="ECO:0000313" key="14">
    <source>
        <dbReference type="Proteomes" id="UP000307000"/>
    </source>
</evidence>
<dbReference type="RefSeq" id="WP_138927058.1">
    <property type="nucleotide sequence ID" value="NZ_CP034412.1"/>
</dbReference>
<feature type="transmembrane region" description="Helical" evidence="12">
    <location>
        <begin position="159"/>
        <end position="178"/>
    </location>
</feature>
<feature type="transmembrane region" description="Helical" evidence="12">
    <location>
        <begin position="12"/>
        <end position="35"/>
    </location>
</feature>
<feature type="transmembrane region" description="Helical" evidence="12">
    <location>
        <begin position="130"/>
        <end position="147"/>
    </location>
</feature>
<evidence type="ECO:0000313" key="13">
    <source>
        <dbReference type="EMBL" id="QCY48562.1"/>
    </source>
</evidence>
<evidence type="ECO:0000256" key="9">
    <source>
        <dbReference type="ARBA" id="ARBA00023209"/>
    </source>
</evidence>
<dbReference type="InterPro" id="IPR050324">
    <property type="entry name" value="CDP-alcohol_PTase-I"/>
</dbReference>
<dbReference type="GO" id="GO:0046474">
    <property type="term" value="P:glycerophospholipid biosynthetic process"/>
    <property type="evidence" value="ECO:0007669"/>
    <property type="project" value="TreeGrafter"/>
</dbReference>
<dbReference type="InterPro" id="IPR000462">
    <property type="entry name" value="CDP-OH_P_trans"/>
</dbReference>
<sequence length="191" mass="20463">MSEILQLRPGDWRTIPNLVTLLRLLLILPICGFIISGGQPVLTLVLAAIFGTTDWVDGFLARRLNQTSRFGQILDPIADRIGVVLILVALTIAALLPWWIAVLTLLMDLAVTVSLFFAKDPGSLSVSIIGKVRTAVLMVGLVLVLIARVPQWQALAEPAVLLTGLGAVLHALAGLGYIHRLLARAPRGEAG</sequence>
<evidence type="ECO:0000256" key="6">
    <source>
        <dbReference type="ARBA" id="ARBA00022989"/>
    </source>
</evidence>
<keyword evidence="9" id="KW-0594">Phospholipid biosynthesis</keyword>
<evidence type="ECO:0000256" key="11">
    <source>
        <dbReference type="RuleBase" id="RU003750"/>
    </source>
</evidence>
<dbReference type="UniPathway" id="UPA00085"/>
<keyword evidence="8 12" id="KW-0472">Membrane</keyword>
<keyword evidence="5 12" id="KW-0812">Transmembrane</keyword>
<dbReference type="Gene3D" id="1.20.120.1760">
    <property type="match status" value="1"/>
</dbReference>
<evidence type="ECO:0000256" key="2">
    <source>
        <dbReference type="ARBA" id="ARBA00010441"/>
    </source>
</evidence>
<dbReference type="GO" id="GO:0008444">
    <property type="term" value="F:CDP-diacylglycerol-glycerol-3-phosphate 3-phosphatidyltransferase activity"/>
    <property type="evidence" value="ECO:0007669"/>
    <property type="project" value="InterPro"/>
</dbReference>
<dbReference type="PIRSF" id="PIRSF000847">
    <property type="entry name" value="Phos_ph_gly_syn"/>
    <property type="match status" value="1"/>
</dbReference>
<evidence type="ECO:0000256" key="5">
    <source>
        <dbReference type="ARBA" id="ARBA00022692"/>
    </source>
</evidence>
<reference evidence="13 14" key="1">
    <citation type="submission" date="2018-12" db="EMBL/GenBank/DDBJ databases">
        <title>Complete Genome Sequence of Glutamicibacter creatinolyticus strain LGCM259,isolated from an abscess of a 12-year-old mare in Italy.</title>
        <authorList>
            <person name="Santos R.G."/>
            <person name="Silva A.L."/>
            <person name="Seyffert N."/>
            <person name="Castro T.L.P."/>
            <person name="Attili A.R."/>
            <person name="Rifici C."/>
            <person name="Mazzullo G."/>
            <person name="Brenig B."/>
            <person name="Venanzi F."/>
            <person name="Azevedo V."/>
        </authorList>
    </citation>
    <scope>NUCLEOTIDE SEQUENCE [LARGE SCALE GENOMIC DNA]</scope>
    <source>
        <strain evidence="13 14">LGCM 259</strain>
    </source>
</reference>
<name>A0A5B7WXC6_9MICC</name>
<comment type="subcellular location">
    <subcellularLocation>
        <location evidence="1">Membrane</location>
        <topology evidence="1">Multi-pass membrane protein</topology>
    </subcellularLocation>
</comment>
<keyword evidence="7" id="KW-0443">Lipid metabolism</keyword>
<feature type="transmembrane region" description="Helical" evidence="12">
    <location>
        <begin position="73"/>
        <end position="92"/>
    </location>
</feature>
<dbReference type="Proteomes" id="UP000307000">
    <property type="component" value="Chromosome"/>
</dbReference>
<dbReference type="InterPro" id="IPR043130">
    <property type="entry name" value="CDP-OH_PTrfase_TM_dom"/>
</dbReference>
<evidence type="ECO:0000256" key="1">
    <source>
        <dbReference type="ARBA" id="ARBA00004141"/>
    </source>
</evidence>
<dbReference type="AlphaFoldDB" id="A0A5B7WXC6"/>
<keyword evidence="3" id="KW-0444">Lipid biosynthesis</keyword>
<protein>
    <submittedName>
        <fullName evidence="13">CDP-alcohol phosphatidyltransferase family protein</fullName>
    </submittedName>
</protein>
<evidence type="ECO:0000256" key="3">
    <source>
        <dbReference type="ARBA" id="ARBA00022516"/>
    </source>
</evidence>
<proteinExistence type="inferred from homology"/>
<dbReference type="KEGG" id="gcr:GcLGCM259_2855"/>
<comment type="similarity">
    <text evidence="2 11">Belongs to the CDP-alcohol phosphatidyltransferase class-I family.</text>
</comment>
<evidence type="ECO:0000256" key="10">
    <source>
        <dbReference type="ARBA" id="ARBA00023264"/>
    </source>
</evidence>
<dbReference type="EMBL" id="CP034412">
    <property type="protein sequence ID" value="QCY48562.1"/>
    <property type="molecule type" value="Genomic_DNA"/>
</dbReference>
<gene>
    <name evidence="13" type="ORF">GcLGCM259_2855</name>
</gene>
<accession>A0A5B7WXC6</accession>
<keyword evidence="4 11" id="KW-0808">Transferase</keyword>
<dbReference type="PANTHER" id="PTHR14269">
    <property type="entry name" value="CDP-DIACYLGLYCEROL--GLYCEROL-3-PHOSPHATE 3-PHOSPHATIDYLTRANSFERASE-RELATED"/>
    <property type="match status" value="1"/>
</dbReference>
<dbReference type="InterPro" id="IPR048254">
    <property type="entry name" value="CDP_ALCOHOL_P_TRANSF_CS"/>
</dbReference>